<accession>Q20WW2</accession>
<dbReference type="HOGENOM" id="CLU_1453362_0_0_5"/>
<reference evidence="2" key="1">
    <citation type="submission" date="2006-03" db="EMBL/GenBank/DDBJ databases">
        <title>Complete sequence of Rhodopseudomonas palustris BisB18.</title>
        <authorList>
            <consortium name="US DOE Joint Genome Institute"/>
            <person name="Copeland A."/>
            <person name="Lucas S."/>
            <person name="Lapidus A."/>
            <person name="Barry K."/>
            <person name="Detter J.C."/>
            <person name="Glavina del Rio T."/>
            <person name="Hammon N."/>
            <person name="Israni S."/>
            <person name="Dalin E."/>
            <person name="Tice H."/>
            <person name="Pitluck S."/>
            <person name="Chain P."/>
            <person name="Malfatti S."/>
            <person name="Shin M."/>
            <person name="Vergez L."/>
            <person name="Schmutz J."/>
            <person name="Larimer F."/>
            <person name="Land M."/>
            <person name="Hauser L."/>
            <person name="Pelletier D.A."/>
            <person name="Kyrpides N."/>
            <person name="Anderson I."/>
            <person name="Oda Y."/>
            <person name="Harwood C.S."/>
            <person name="Richardson P."/>
        </authorList>
    </citation>
    <scope>NUCLEOTIDE SEQUENCE [LARGE SCALE GENOMIC DNA]</scope>
    <source>
        <strain evidence="2">BisB18</strain>
    </source>
</reference>
<protein>
    <submittedName>
        <fullName evidence="2">Uncharacterized protein</fullName>
    </submittedName>
</protein>
<dbReference type="STRING" id="316056.RPC_4852"/>
<proteinExistence type="predicted"/>
<feature type="compositionally biased region" description="Basic and acidic residues" evidence="1">
    <location>
        <begin position="148"/>
        <end position="157"/>
    </location>
</feature>
<dbReference type="KEGG" id="rpc:RPC_4852"/>
<dbReference type="EMBL" id="CP000301">
    <property type="protein sequence ID" value="ABD90374.1"/>
    <property type="molecule type" value="Genomic_DNA"/>
</dbReference>
<evidence type="ECO:0000256" key="1">
    <source>
        <dbReference type="SAM" id="MobiDB-lite"/>
    </source>
</evidence>
<evidence type="ECO:0000313" key="2">
    <source>
        <dbReference type="EMBL" id="ABD90374.1"/>
    </source>
</evidence>
<feature type="region of interest" description="Disordered" evidence="1">
    <location>
        <begin position="148"/>
        <end position="186"/>
    </location>
</feature>
<name>Q20WW2_RHOPB</name>
<sequence length="186" mass="20387">MRDAGGAESRAKRLEHFRLGLLRFKSPGRHSGARAASAASEPGIHNHRREYGFRTCSLFELAIRNDDDIWLDDSILTENALAPFARLACKSISIGRRRSIAVVALLDDHHPIGTAMLTAMHTAIVVTAHLGARTVAIDFLDDGGFRRSDRRNGERGDGQSGERIAKLHRVPPGKSLAFQQGGNTER</sequence>
<gene>
    <name evidence="2" type="ordered locus">RPC_4852</name>
</gene>
<feature type="compositionally biased region" description="Polar residues" evidence="1">
    <location>
        <begin position="177"/>
        <end position="186"/>
    </location>
</feature>
<dbReference type="AlphaFoldDB" id="Q20WW2"/>
<organism evidence="2">
    <name type="scientific">Rhodopseudomonas palustris (strain BisB18)</name>
    <dbReference type="NCBI Taxonomy" id="316056"/>
    <lineage>
        <taxon>Bacteria</taxon>
        <taxon>Pseudomonadati</taxon>
        <taxon>Pseudomonadota</taxon>
        <taxon>Alphaproteobacteria</taxon>
        <taxon>Hyphomicrobiales</taxon>
        <taxon>Nitrobacteraceae</taxon>
        <taxon>Rhodopseudomonas</taxon>
    </lineage>
</organism>